<reference evidence="3" key="2">
    <citation type="submission" date="2020-09" db="EMBL/GenBank/DDBJ databases">
        <authorList>
            <person name="Sun Q."/>
            <person name="Zhou Y."/>
        </authorList>
    </citation>
    <scope>NUCLEOTIDE SEQUENCE</scope>
    <source>
        <strain evidence="3">CGMCC 1.15454</strain>
    </source>
</reference>
<evidence type="ECO:0000313" key="4">
    <source>
        <dbReference type="Proteomes" id="UP000621492"/>
    </source>
</evidence>
<dbReference type="InterPro" id="IPR006976">
    <property type="entry name" value="VanZ-like"/>
</dbReference>
<keyword evidence="1" id="KW-1133">Transmembrane helix</keyword>
<proteinExistence type="predicted"/>
<evidence type="ECO:0000256" key="1">
    <source>
        <dbReference type="SAM" id="Phobius"/>
    </source>
</evidence>
<dbReference type="AlphaFoldDB" id="A0A9W5X6Y8"/>
<keyword evidence="1" id="KW-0812">Transmembrane</keyword>
<gene>
    <name evidence="3" type="ORF">GCM10011409_35990</name>
</gene>
<sequence length="150" mass="16782">MGVIFYASAQPYEKQDMKPFLTNMVDLSFLAPYLDWVSLSYHQSEVSVDVLGVAGFIEFFIRKGAHVTVFFVLMLLFLAAVRKTTSCTFPVSISLSFTLTVAYAGLDEFHQGFTAGRTPYAGDVVLDSFGAFMALLLLIYVHLLKRKKRS</sequence>
<feature type="transmembrane region" description="Helical" evidence="1">
    <location>
        <begin position="59"/>
        <end position="80"/>
    </location>
</feature>
<accession>A0A9W5X6Y8</accession>
<evidence type="ECO:0000259" key="2">
    <source>
        <dbReference type="Pfam" id="PF04892"/>
    </source>
</evidence>
<protein>
    <submittedName>
        <fullName evidence="3">Membrane protein</fullName>
    </submittedName>
</protein>
<dbReference type="PIRSF" id="PIRSF019083">
    <property type="entry name" value="UCP019083_VanZ"/>
    <property type="match status" value="1"/>
</dbReference>
<name>A0A9W5X6Y8_9BACI</name>
<feature type="transmembrane region" description="Helical" evidence="1">
    <location>
        <begin position="126"/>
        <end position="144"/>
    </location>
</feature>
<feature type="domain" description="VanZ-like" evidence="2">
    <location>
        <begin position="1"/>
        <end position="139"/>
    </location>
</feature>
<evidence type="ECO:0000313" key="3">
    <source>
        <dbReference type="EMBL" id="GGB55183.1"/>
    </source>
</evidence>
<comment type="caution">
    <text evidence="3">The sequence shown here is derived from an EMBL/GenBank/DDBJ whole genome shotgun (WGS) entry which is preliminary data.</text>
</comment>
<dbReference type="EMBL" id="BMJD01000039">
    <property type="protein sequence ID" value="GGB55183.1"/>
    <property type="molecule type" value="Genomic_DNA"/>
</dbReference>
<keyword evidence="1" id="KW-0472">Membrane</keyword>
<reference evidence="3" key="1">
    <citation type="journal article" date="2014" name="Int. J. Syst. Evol. Microbiol.">
        <title>Complete genome sequence of Corynebacterium casei LMG S-19264T (=DSM 44701T), isolated from a smear-ripened cheese.</title>
        <authorList>
            <consortium name="US DOE Joint Genome Institute (JGI-PGF)"/>
            <person name="Walter F."/>
            <person name="Albersmeier A."/>
            <person name="Kalinowski J."/>
            <person name="Ruckert C."/>
        </authorList>
    </citation>
    <scope>NUCLEOTIDE SEQUENCE</scope>
    <source>
        <strain evidence="3">CGMCC 1.15454</strain>
    </source>
</reference>
<dbReference type="Proteomes" id="UP000621492">
    <property type="component" value="Unassembled WGS sequence"/>
</dbReference>
<dbReference type="NCBIfam" id="NF037970">
    <property type="entry name" value="vanZ_1"/>
    <property type="match status" value="1"/>
</dbReference>
<keyword evidence="4" id="KW-1185">Reference proteome</keyword>
<dbReference type="Pfam" id="PF04892">
    <property type="entry name" value="VanZ"/>
    <property type="match status" value="1"/>
</dbReference>
<feature type="transmembrane region" description="Helical" evidence="1">
    <location>
        <begin position="87"/>
        <end position="106"/>
    </location>
</feature>
<organism evidence="3 4">
    <name type="scientific">Lentibacillus populi</name>
    <dbReference type="NCBI Taxonomy" id="1827502"/>
    <lineage>
        <taxon>Bacteria</taxon>
        <taxon>Bacillati</taxon>
        <taxon>Bacillota</taxon>
        <taxon>Bacilli</taxon>
        <taxon>Bacillales</taxon>
        <taxon>Bacillaceae</taxon>
        <taxon>Lentibacillus</taxon>
    </lineage>
</organism>
<dbReference type="InterPro" id="IPR016747">
    <property type="entry name" value="Phosphotransbutyrylase"/>
</dbReference>